<reference evidence="1 2" key="1">
    <citation type="journal article" date="2013" name="PLoS Genet.">
        <title>The genome and development-dependent transcriptomes of Pyronema confluens: a window into fungal evolution.</title>
        <authorList>
            <person name="Traeger S."/>
            <person name="Altegoer F."/>
            <person name="Freitag M."/>
            <person name="Gabaldon T."/>
            <person name="Kempken F."/>
            <person name="Kumar A."/>
            <person name="Marcet-Houben M."/>
            <person name="Poggeler S."/>
            <person name="Stajich J.E."/>
            <person name="Nowrousian M."/>
        </authorList>
    </citation>
    <scope>NUCLEOTIDE SEQUENCE [LARGE SCALE GENOMIC DNA]</scope>
    <source>
        <strain evidence="2">CBS 100304</strain>
        <tissue evidence="1">Vegetative mycelium</tissue>
    </source>
</reference>
<dbReference type="AlphaFoldDB" id="U4KZC7"/>
<organism evidence="1 2">
    <name type="scientific">Pyronema omphalodes (strain CBS 100304)</name>
    <name type="common">Pyronema confluens</name>
    <dbReference type="NCBI Taxonomy" id="1076935"/>
    <lineage>
        <taxon>Eukaryota</taxon>
        <taxon>Fungi</taxon>
        <taxon>Dikarya</taxon>
        <taxon>Ascomycota</taxon>
        <taxon>Pezizomycotina</taxon>
        <taxon>Pezizomycetes</taxon>
        <taxon>Pezizales</taxon>
        <taxon>Pyronemataceae</taxon>
        <taxon>Pyronema</taxon>
    </lineage>
</organism>
<accession>U4KZC7</accession>
<dbReference type="EMBL" id="HF935350">
    <property type="protein sequence ID" value="CCX07416.1"/>
    <property type="molecule type" value="Genomic_DNA"/>
</dbReference>
<gene>
    <name evidence="1" type="ORF">PCON_07005</name>
</gene>
<dbReference type="Proteomes" id="UP000018144">
    <property type="component" value="Unassembled WGS sequence"/>
</dbReference>
<evidence type="ECO:0000313" key="1">
    <source>
        <dbReference type="EMBL" id="CCX07416.1"/>
    </source>
</evidence>
<protein>
    <submittedName>
        <fullName evidence="1">Uncharacterized protein</fullName>
    </submittedName>
</protein>
<sequence length="372" mass="42173">MSSIDRLNIPHDLLAKNGLDGSDDKIGLAEAIAKLHSFSLVNLLPPDVKINRDRSYNIHRLIHLAMQCYFEYADGENYIDIELAIEPKDEQISDDSEDYAVSDEESSIPDSRIIAEDCRRYLSTFIKTDKQYFPEMYNYSKDLRDDSEEAAIMANKLVEAGCKDKKLAASLSIMSLFNLKIFIEQLFSNTSGAPAHQELVKSITNFHSIARPDRTSVDEKLLPVYYEGPQMLGTKLQENILKPLAHDPSLGRLSGSGSGMGARPILTRLLNDLKQLLLEAIQEHGTPSHIGKGNDNMLEKAMVEKQSYMKHIFESRDDINYSQIDLFDGFQARSITNGDEEQWLSMCGLFLGSIDKKWHYTDPTWTYCEQDE</sequence>
<name>U4KZC7_PYROM</name>
<proteinExistence type="predicted"/>
<keyword evidence="2" id="KW-1185">Reference proteome</keyword>
<evidence type="ECO:0000313" key="2">
    <source>
        <dbReference type="Proteomes" id="UP000018144"/>
    </source>
</evidence>